<evidence type="ECO:0000313" key="2">
    <source>
        <dbReference type="EMBL" id="KKL13021.1"/>
    </source>
</evidence>
<evidence type="ECO:0000256" key="1">
    <source>
        <dbReference type="SAM" id="MobiDB-lite"/>
    </source>
</evidence>
<feature type="region of interest" description="Disordered" evidence="1">
    <location>
        <begin position="1"/>
        <end position="94"/>
    </location>
</feature>
<feature type="non-terminal residue" evidence="2">
    <location>
        <position position="255"/>
    </location>
</feature>
<organism evidence="2">
    <name type="scientific">marine sediment metagenome</name>
    <dbReference type="NCBI Taxonomy" id="412755"/>
    <lineage>
        <taxon>unclassified sequences</taxon>
        <taxon>metagenomes</taxon>
        <taxon>ecological metagenomes</taxon>
    </lineage>
</organism>
<protein>
    <submittedName>
        <fullName evidence="2">Uncharacterized protein</fullName>
    </submittedName>
</protein>
<reference evidence="2" key="1">
    <citation type="journal article" date="2015" name="Nature">
        <title>Complex archaea that bridge the gap between prokaryotes and eukaryotes.</title>
        <authorList>
            <person name="Spang A."/>
            <person name="Saw J.H."/>
            <person name="Jorgensen S.L."/>
            <person name="Zaremba-Niedzwiedzka K."/>
            <person name="Martijn J."/>
            <person name="Lind A.E."/>
            <person name="van Eijk R."/>
            <person name="Schleper C."/>
            <person name="Guy L."/>
            <person name="Ettema T.J."/>
        </authorList>
    </citation>
    <scope>NUCLEOTIDE SEQUENCE</scope>
</reference>
<comment type="caution">
    <text evidence="2">The sequence shown here is derived from an EMBL/GenBank/DDBJ whole genome shotgun (WGS) entry which is preliminary data.</text>
</comment>
<feature type="compositionally biased region" description="Basic and acidic residues" evidence="1">
    <location>
        <begin position="40"/>
        <end position="89"/>
    </location>
</feature>
<accession>A0A0F9D5E7</accession>
<dbReference type="EMBL" id="LAZR01041029">
    <property type="protein sequence ID" value="KKL13021.1"/>
    <property type="molecule type" value="Genomic_DNA"/>
</dbReference>
<proteinExistence type="predicted"/>
<name>A0A0F9D5E7_9ZZZZ</name>
<dbReference type="AlphaFoldDB" id="A0A0F9D5E7"/>
<gene>
    <name evidence="2" type="ORF">LCGC14_2529940</name>
</gene>
<sequence>MTSYDPPTAEQIASLVDDDESDQLSGKEDTSDGEETGESADGKTNEGDDKADDGGEAKGSDGDEAKSDDGEDGSNGKDSDGEAAGKGDDAGAGAITLGDKEYTAEELTLIVKDHANNENWTKTNTENAQENSAAADRIKEGLAFLEKLAADPDALELLQDVTGIKLDDKALESIKAIQDMAGSEDGAPSDIDVLRAENAILQWRQQHMDEFADQAGWDKFMEFATEHREPSIDKAHILWKAQGSEERLKAAEEET</sequence>